<dbReference type="InterPro" id="IPR044888">
    <property type="entry name" value="Mediatior_Med7_sf"/>
</dbReference>
<dbReference type="InterPro" id="IPR009244">
    <property type="entry name" value="Mediatior_Med7"/>
</dbReference>
<keyword evidence="6 10" id="KW-0010">Activator</keyword>
<evidence type="ECO:0000256" key="5">
    <source>
        <dbReference type="ARBA" id="ARBA00023015"/>
    </source>
</evidence>
<keyword evidence="5 10" id="KW-0805">Transcription regulation</keyword>
<name>A0ABR0J451_9EURO</name>
<dbReference type="EMBL" id="JAVRRF010000020">
    <property type="protein sequence ID" value="KAK5055630.1"/>
    <property type="molecule type" value="Genomic_DNA"/>
</dbReference>
<keyword evidence="8 10" id="KW-0539">Nucleus</keyword>
<protein>
    <recommendedName>
        <fullName evidence="4 10">Mediator of RNA polymerase II transcription subunit 7</fullName>
    </recommendedName>
</protein>
<dbReference type="SUPFAM" id="SSF140718">
    <property type="entry name" value="Mediator hinge subcomplex-like"/>
    <property type="match status" value="1"/>
</dbReference>
<gene>
    <name evidence="12" type="primary">MED7</name>
    <name evidence="12" type="ORF">LTR69_008463</name>
</gene>
<evidence type="ECO:0000313" key="13">
    <source>
        <dbReference type="Proteomes" id="UP001345691"/>
    </source>
</evidence>
<evidence type="ECO:0000256" key="2">
    <source>
        <dbReference type="ARBA" id="ARBA00009994"/>
    </source>
</evidence>
<feature type="region of interest" description="Disordered" evidence="11">
    <location>
        <begin position="42"/>
        <end position="61"/>
    </location>
</feature>
<dbReference type="PANTHER" id="PTHR21428:SF11">
    <property type="entry name" value="MEDIATOR OF RNA POLYMERASE II TRANSCRIPTION SUBUNIT 7"/>
    <property type="match status" value="1"/>
</dbReference>
<comment type="function">
    <text evidence="9">Component of the Mediator complex, a coactivator involved in the regulated transcription of nearly all RNA polymerase II-dependent genes. Mediator functions as a bridge to convey information from gene-specific regulatory proteins to the basal RNA polymerase II transcription machinery. Mediator is recruited to promoters by direct interactions with regulatory proteins and serves as a scaffold for the assembly of a functional preinitiation complex with RNA polymerase II and the general transcription factors.</text>
</comment>
<evidence type="ECO:0000256" key="7">
    <source>
        <dbReference type="ARBA" id="ARBA00023163"/>
    </source>
</evidence>
<dbReference type="Proteomes" id="UP001345691">
    <property type="component" value="Unassembled WGS sequence"/>
</dbReference>
<evidence type="ECO:0000256" key="6">
    <source>
        <dbReference type="ARBA" id="ARBA00023159"/>
    </source>
</evidence>
<comment type="subunit">
    <text evidence="3 10">Component of the Mediator complex.</text>
</comment>
<evidence type="ECO:0000256" key="8">
    <source>
        <dbReference type="ARBA" id="ARBA00023242"/>
    </source>
</evidence>
<comment type="similarity">
    <text evidence="2 10">Belongs to the Mediator complex subunit 7 family.</text>
</comment>
<reference evidence="12 13" key="1">
    <citation type="submission" date="2023-08" db="EMBL/GenBank/DDBJ databases">
        <title>Black Yeasts Isolated from many extreme environments.</title>
        <authorList>
            <person name="Coleine C."/>
            <person name="Stajich J.E."/>
            <person name="Selbmann L."/>
        </authorList>
    </citation>
    <scope>NUCLEOTIDE SEQUENCE [LARGE SCALE GENOMIC DNA]</scope>
    <source>
        <strain evidence="12 13">CCFEE 6328</strain>
    </source>
</reference>
<evidence type="ECO:0000256" key="1">
    <source>
        <dbReference type="ARBA" id="ARBA00004123"/>
    </source>
</evidence>
<dbReference type="InterPro" id="IPR037212">
    <property type="entry name" value="Med7/Med21-like"/>
</dbReference>
<evidence type="ECO:0000256" key="9">
    <source>
        <dbReference type="ARBA" id="ARBA00025687"/>
    </source>
</evidence>
<comment type="caution">
    <text evidence="12">The sequence shown here is derived from an EMBL/GenBank/DDBJ whole genome shotgun (WGS) entry which is preliminary data.</text>
</comment>
<feature type="region of interest" description="Disordered" evidence="11">
    <location>
        <begin position="1"/>
        <end position="26"/>
    </location>
</feature>
<dbReference type="PANTHER" id="PTHR21428">
    <property type="entry name" value="MEDIATOR OF RNA POLYMERASE II TRANSCRIPTION SUBUNIT 7"/>
    <property type="match status" value="1"/>
</dbReference>
<organism evidence="12 13">
    <name type="scientific">Exophiala sideris</name>
    <dbReference type="NCBI Taxonomy" id="1016849"/>
    <lineage>
        <taxon>Eukaryota</taxon>
        <taxon>Fungi</taxon>
        <taxon>Dikarya</taxon>
        <taxon>Ascomycota</taxon>
        <taxon>Pezizomycotina</taxon>
        <taxon>Eurotiomycetes</taxon>
        <taxon>Chaetothyriomycetidae</taxon>
        <taxon>Chaetothyriales</taxon>
        <taxon>Herpotrichiellaceae</taxon>
        <taxon>Exophiala</taxon>
    </lineage>
</organism>
<evidence type="ECO:0000313" key="12">
    <source>
        <dbReference type="EMBL" id="KAK5055630.1"/>
    </source>
</evidence>
<comment type="subcellular location">
    <subcellularLocation>
        <location evidence="1 10">Nucleus</location>
    </subcellularLocation>
</comment>
<dbReference type="Gene3D" id="6.10.140.200">
    <property type="match status" value="1"/>
</dbReference>
<evidence type="ECO:0000256" key="11">
    <source>
        <dbReference type="SAM" id="MobiDB-lite"/>
    </source>
</evidence>
<sequence>MCRNDMVDQDQPQQQLPEAPFPAPPPFWRHFTKANEDKLKEVEAEGGESQAKLPIPLAYLRPPPPPPDSAEFYTTFGQNQVIDPTKPSSLPREQLLFNPDDPDLSHAVLLSKLTKSLLLNFLELTSVLSLDPTKYEEKMEDIRQLVLNIHVVINMYRPHQARESVKEMLEGFLEDGEKEIDECDRLKSRAEDLLDDIGKMQSLATTSSSAEANGSLVNGAGHDAKMEEQSKVWQMLHEIADS</sequence>
<dbReference type="Gene3D" id="6.10.140.1520">
    <property type="match status" value="1"/>
</dbReference>
<dbReference type="Pfam" id="PF05983">
    <property type="entry name" value="Med7"/>
    <property type="match status" value="1"/>
</dbReference>
<keyword evidence="7 10" id="KW-0804">Transcription</keyword>
<evidence type="ECO:0000256" key="3">
    <source>
        <dbReference type="ARBA" id="ARBA00011837"/>
    </source>
</evidence>
<evidence type="ECO:0000256" key="10">
    <source>
        <dbReference type="RuleBase" id="RU364060"/>
    </source>
</evidence>
<keyword evidence="13" id="KW-1185">Reference proteome</keyword>
<proteinExistence type="inferred from homology"/>
<evidence type="ECO:0000256" key="4">
    <source>
        <dbReference type="ARBA" id="ARBA00020631"/>
    </source>
</evidence>
<accession>A0ABR0J451</accession>